<sequence>MVVRFSWLTFLASSTSYLFLTREECLSNWVERSRSANPDYACAFFKRYQYVKQGNWAEFGVRFCGIYQFEGLCALKTCQGCIIARLGDGGPNNWRFDSNAFTRVGNRLYPNPQSQ</sequence>
<accession>A0ACC2RWF6</accession>
<evidence type="ECO:0000313" key="2">
    <source>
        <dbReference type="Proteomes" id="UP001165960"/>
    </source>
</evidence>
<protein>
    <submittedName>
        <fullName evidence="1">Uncharacterized protein</fullName>
    </submittedName>
</protein>
<keyword evidence="2" id="KW-1185">Reference proteome</keyword>
<dbReference type="EMBL" id="QTSX02006446">
    <property type="protein sequence ID" value="KAJ9054436.1"/>
    <property type="molecule type" value="Genomic_DNA"/>
</dbReference>
<comment type="caution">
    <text evidence="1">The sequence shown here is derived from an EMBL/GenBank/DDBJ whole genome shotgun (WGS) entry which is preliminary data.</text>
</comment>
<evidence type="ECO:0000313" key="1">
    <source>
        <dbReference type="EMBL" id="KAJ9054436.1"/>
    </source>
</evidence>
<proteinExistence type="predicted"/>
<gene>
    <name evidence="1" type="ORF">DSO57_1014666</name>
</gene>
<reference evidence="1" key="1">
    <citation type="submission" date="2022-04" db="EMBL/GenBank/DDBJ databases">
        <title>Genome of the entomopathogenic fungus Entomophthora muscae.</title>
        <authorList>
            <person name="Elya C."/>
            <person name="Lovett B.R."/>
            <person name="Lee E."/>
            <person name="Macias A.M."/>
            <person name="Hajek A.E."/>
            <person name="De Bivort B.L."/>
            <person name="Kasson M.T."/>
            <person name="De Fine Licht H.H."/>
            <person name="Stajich J.E."/>
        </authorList>
    </citation>
    <scope>NUCLEOTIDE SEQUENCE</scope>
    <source>
        <strain evidence="1">Berkeley</strain>
    </source>
</reference>
<organism evidence="1 2">
    <name type="scientific">Entomophthora muscae</name>
    <dbReference type="NCBI Taxonomy" id="34485"/>
    <lineage>
        <taxon>Eukaryota</taxon>
        <taxon>Fungi</taxon>
        <taxon>Fungi incertae sedis</taxon>
        <taxon>Zoopagomycota</taxon>
        <taxon>Entomophthoromycotina</taxon>
        <taxon>Entomophthoromycetes</taxon>
        <taxon>Entomophthorales</taxon>
        <taxon>Entomophthoraceae</taxon>
        <taxon>Entomophthora</taxon>
    </lineage>
</organism>
<dbReference type="Proteomes" id="UP001165960">
    <property type="component" value="Unassembled WGS sequence"/>
</dbReference>
<name>A0ACC2RWF6_9FUNG</name>